<dbReference type="PANTHER" id="PTHR37544:SF1">
    <property type="entry name" value="PHOSPHORIBOSYLAMINOIMIDAZOLE-SUCCINOCARBOXAMIDE SYNTHASE"/>
    <property type="match status" value="1"/>
</dbReference>
<feature type="transmembrane region" description="Helical" evidence="1">
    <location>
        <begin position="1125"/>
        <end position="1144"/>
    </location>
</feature>
<comment type="caution">
    <text evidence="2">The sequence shown here is derived from an EMBL/GenBank/DDBJ whole genome shotgun (WGS) entry which is preliminary data.</text>
</comment>
<dbReference type="AlphaFoldDB" id="A0A8H6RBE4"/>
<feature type="transmembrane region" description="Helical" evidence="1">
    <location>
        <begin position="655"/>
        <end position="684"/>
    </location>
</feature>
<dbReference type="Proteomes" id="UP000660729">
    <property type="component" value="Unassembled WGS sequence"/>
</dbReference>
<keyword evidence="1" id="KW-0812">Transmembrane</keyword>
<evidence type="ECO:0000313" key="3">
    <source>
        <dbReference type="Proteomes" id="UP000660729"/>
    </source>
</evidence>
<dbReference type="OrthoDB" id="3649451at2759"/>
<dbReference type="PANTHER" id="PTHR37544">
    <property type="entry name" value="SPRAY-RELATED"/>
    <property type="match status" value="1"/>
</dbReference>
<evidence type="ECO:0000313" key="2">
    <source>
        <dbReference type="EMBL" id="KAF7187849.1"/>
    </source>
</evidence>
<evidence type="ECO:0000256" key="1">
    <source>
        <dbReference type="SAM" id="Phobius"/>
    </source>
</evidence>
<feature type="transmembrane region" description="Helical" evidence="1">
    <location>
        <begin position="104"/>
        <end position="127"/>
    </location>
</feature>
<keyword evidence="1" id="KW-1133">Transmembrane helix</keyword>
<proteinExistence type="predicted"/>
<reference evidence="2" key="1">
    <citation type="submission" date="2020-04" db="EMBL/GenBank/DDBJ databases">
        <title>Draft genome resource of the tomato pathogen Pseudocercospora fuligena.</title>
        <authorList>
            <person name="Zaccaron A."/>
        </authorList>
    </citation>
    <scope>NUCLEOTIDE SEQUENCE</scope>
    <source>
        <strain evidence="2">PF001</strain>
    </source>
</reference>
<organism evidence="2 3">
    <name type="scientific">Pseudocercospora fuligena</name>
    <dbReference type="NCBI Taxonomy" id="685502"/>
    <lineage>
        <taxon>Eukaryota</taxon>
        <taxon>Fungi</taxon>
        <taxon>Dikarya</taxon>
        <taxon>Ascomycota</taxon>
        <taxon>Pezizomycotina</taxon>
        <taxon>Dothideomycetes</taxon>
        <taxon>Dothideomycetidae</taxon>
        <taxon>Mycosphaerellales</taxon>
        <taxon>Mycosphaerellaceae</taxon>
        <taxon>Pseudocercospora</taxon>
    </lineage>
</organism>
<protein>
    <submittedName>
        <fullName evidence="2">Uncharacterized protein</fullName>
    </submittedName>
</protein>
<gene>
    <name evidence="2" type="ORF">HII31_10749</name>
</gene>
<feature type="transmembrane region" description="Helical" evidence="1">
    <location>
        <begin position="601"/>
        <end position="626"/>
    </location>
</feature>
<keyword evidence="3" id="KW-1185">Reference proteome</keyword>
<keyword evidence="1" id="KW-0472">Membrane</keyword>
<dbReference type="InterPro" id="IPR021840">
    <property type="entry name" value="DUF3433"/>
</dbReference>
<accession>A0A8H6RBE4</accession>
<dbReference type="EMBL" id="JABCIY010000219">
    <property type="protein sequence ID" value="KAF7187849.1"/>
    <property type="molecule type" value="Genomic_DNA"/>
</dbReference>
<sequence length="1255" mass="137185">MLFVVLFAALISGLIVLWRVDQSQDGFTPTISSNHYAWTYGPTAVLVIVLSLWRQLDYHCKTLQPWAELRKNQADAKRSVMLDYVAPLNITSLLKALRVRHWPVAASIAGFALMKLIILFSTGLLILTPTTLENEFPITVTSTFNGSQFWETVPTNSDGTYRLFLTRDIGAYDNISSQPLAANLGLLAREKASNGSLPTLDTTAFQSYELPLNSSAQSVWADLDVFYPNITCELAEAKLNISDTWGVALANYELQSDTCSVGTEGKVPISFFELGPDTCYNDCPPSELLYGLWKVNCSEVANEGNLDPWNNLTATLQWDIRHALLVTNTSFENITKPGTSNETTVRVIPETTSAVICKTDYYVSKARVVKDMATGAYSIDQPTTGQHLSNLTAIMLSELIYTAAYYTEGIVMEGQTGLDSRLSSNARDPIFYTIIESQSGEQSLKGLLSPQSLQQAAIKAYSGIASQFMKENYLVPTRETSNARGEYIQDRLHVGEASLWIMIAGFCAMMVLTLCIMLTATRDAVPHDPGTIANNAFILSNSPELQEVLQSAGSIRTSQLRALLSDWRFTTSKNGTFGIYTSRAYRSSAKSSAGNKSKKGAWIPLAASYPVICLTFAAPVVVLVVLEVLYSVSERNQGIADITGHEDRTQYLSRYLSALIMLLVATCFNALDFTIASFAPFSLLRSGNTSARRGLNLNLLGELPPVALVRSLTVRHFASAFSNVAGMIGSVLTIIASGLWILERNIATEQTVTASSVDAFNITWFNSSSAGDAGAGVLLDKVQHGSATMPTTIWSDFAIPTISDVQKVLDGQVSPLSGSASQNFTLNVDALRPELSCEIVGDEHVHVDYFLGDQGQSLIGIYASAPLQPGCQRGGPNGTSSFMDFSMVTQPPGGDFVTWVGQSSDLHLGPYSYSNRDSRNDTGDFSEGYPVNENQADNPAGCPSIGVIFGQTKENETTLDDVTVLMCSQKVQQVPLKVTYTGERTMNPAINTNIEPVPDFSSAKYLTNGTEGIDTFPYRVQTYFGTLITYTGNLTTFNENDQQQVLDVFFNQLVYGPNGTALEDLAGRSNRGNLTKAVQVLYNKYMSLVIDMKFRHSVPATTDNPVHGTVRNFTTRLQVNGTSKLILQILLGTMTAFGMLAFWLTDLRGTLPRDPCSIASTMAFLAGSELCSGDKHLLRLQSGASQQDIAKALEGWVFSLGWWTIDSTGNARSDGDGELEKVQRRFGIDVGVPAQLGFRETRWWRLRRRLGWKAG</sequence>
<feature type="transmembrane region" description="Helical" evidence="1">
    <location>
        <begin position="499"/>
        <end position="520"/>
    </location>
</feature>
<dbReference type="Pfam" id="PF11915">
    <property type="entry name" value="DUF3433"/>
    <property type="match status" value="2"/>
</dbReference>
<name>A0A8H6RBE4_9PEZI</name>
<feature type="transmembrane region" description="Helical" evidence="1">
    <location>
        <begin position="720"/>
        <end position="742"/>
    </location>
</feature>
<feature type="transmembrane region" description="Helical" evidence="1">
    <location>
        <begin position="35"/>
        <end position="53"/>
    </location>
</feature>